<keyword evidence="5" id="KW-0067">ATP-binding</keyword>
<dbReference type="Gramene" id="PGSC0003DMT400090073">
    <property type="protein sequence ID" value="PGSC0003DMT400090073"/>
    <property type="gene ID" value="PGSC0003DMG400039644"/>
</dbReference>
<keyword evidence="4" id="KW-0547">Nucleotide-binding</keyword>
<accession>M1DJK5</accession>
<evidence type="ECO:0000256" key="3">
    <source>
        <dbReference type="ARBA" id="ARBA00022712"/>
    </source>
</evidence>
<dbReference type="HOGENOM" id="CLU_032616_4_0_1"/>
<dbReference type="InterPro" id="IPR039657">
    <property type="entry name" value="Dimethylallyltransferase"/>
</dbReference>
<organism evidence="6 7">
    <name type="scientific">Solanum tuberosum</name>
    <name type="common">Potato</name>
    <dbReference type="NCBI Taxonomy" id="4113"/>
    <lineage>
        <taxon>Eukaryota</taxon>
        <taxon>Viridiplantae</taxon>
        <taxon>Streptophyta</taxon>
        <taxon>Embryophyta</taxon>
        <taxon>Tracheophyta</taxon>
        <taxon>Spermatophyta</taxon>
        <taxon>Magnoliopsida</taxon>
        <taxon>eudicotyledons</taxon>
        <taxon>Gunneridae</taxon>
        <taxon>Pentapetalae</taxon>
        <taxon>asterids</taxon>
        <taxon>lamiids</taxon>
        <taxon>Solanales</taxon>
        <taxon>Solanaceae</taxon>
        <taxon>Solanoideae</taxon>
        <taxon>Solaneae</taxon>
        <taxon>Solanum</taxon>
    </lineage>
</organism>
<reference evidence="6" key="2">
    <citation type="submission" date="2015-06" db="UniProtKB">
        <authorList>
            <consortium name="EnsemblPlants"/>
        </authorList>
    </citation>
    <scope>IDENTIFICATION</scope>
    <source>
        <strain evidence="6">DM1-3 516 R44</strain>
    </source>
</reference>
<dbReference type="GO" id="GO:0005524">
    <property type="term" value="F:ATP binding"/>
    <property type="evidence" value="ECO:0007669"/>
    <property type="project" value="UniProtKB-KW"/>
</dbReference>
<protein>
    <submittedName>
        <fullName evidence="6">tRNA delta(2)-isopentenylpyrophosphate transferase</fullName>
    </submittedName>
</protein>
<keyword evidence="3" id="KW-0203">Cytokinin biosynthesis</keyword>
<dbReference type="eggNOG" id="KOG1384">
    <property type="taxonomic scope" value="Eukaryota"/>
</dbReference>
<proteinExistence type="inferred from homology"/>
<dbReference type="GO" id="GO:0006400">
    <property type="term" value="P:tRNA modification"/>
    <property type="evidence" value="ECO:0000318"/>
    <property type="project" value="GO_Central"/>
</dbReference>
<dbReference type="Pfam" id="PF01715">
    <property type="entry name" value="IPPT"/>
    <property type="match status" value="1"/>
</dbReference>
<keyword evidence="2" id="KW-0808">Transferase</keyword>
<dbReference type="AlphaFoldDB" id="M1DJK5"/>
<comment type="similarity">
    <text evidence="1">Belongs to the IPP transferase family.</text>
</comment>
<dbReference type="GO" id="GO:0005739">
    <property type="term" value="C:mitochondrion"/>
    <property type="evidence" value="ECO:0000318"/>
    <property type="project" value="GO_Central"/>
</dbReference>
<dbReference type="Proteomes" id="UP000011115">
    <property type="component" value="Unassembled WGS sequence"/>
</dbReference>
<evidence type="ECO:0000256" key="2">
    <source>
        <dbReference type="ARBA" id="ARBA00022679"/>
    </source>
</evidence>
<dbReference type="GO" id="GO:0052381">
    <property type="term" value="F:tRNA dimethylallyltransferase activity"/>
    <property type="evidence" value="ECO:0000318"/>
    <property type="project" value="GO_Central"/>
</dbReference>
<dbReference type="GO" id="GO:0009691">
    <property type="term" value="P:cytokinin biosynthetic process"/>
    <property type="evidence" value="ECO:0000318"/>
    <property type="project" value="GO_Central"/>
</dbReference>
<dbReference type="InParanoid" id="M1DJK5"/>
<reference evidence="7" key="1">
    <citation type="journal article" date="2011" name="Nature">
        <title>Genome sequence and analysis of the tuber crop potato.</title>
        <authorList>
            <consortium name="The Potato Genome Sequencing Consortium"/>
        </authorList>
    </citation>
    <scope>NUCLEOTIDE SEQUENCE [LARGE SCALE GENOMIC DNA]</scope>
    <source>
        <strain evidence="7">cv. DM1-3 516 R44</strain>
    </source>
</reference>
<keyword evidence="7" id="KW-1185">Reference proteome</keyword>
<dbReference type="PaxDb" id="4113-PGSC0003DMT400090073"/>
<dbReference type="PANTHER" id="PTHR11088">
    <property type="entry name" value="TRNA DIMETHYLALLYLTRANSFERASE"/>
    <property type="match status" value="1"/>
</dbReference>
<evidence type="ECO:0000256" key="5">
    <source>
        <dbReference type="ARBA" id="ARBA00022840"/>
    </source>
</evidence>
<evidence type="ECO:0000313" key="7">
    <source>
        <dbReference type="Proteomes" id="UP000011115"/>
    </source>
</evidence>
<dbReference type="PANTHER" id="PTHR11088:SF73">
    <property type="entry name" value="PHOSPHORIBULOKINASE_URIDINE KINASE DOMAIN-CONTAINING PROTEIN"/>
    <property type="match status" value="1"/>
</dbReference>
<dbReference type="Gene3D" id="3.40.50.300">
    <property type="entry name" value="P-loop containing nucleotide triphosphate hydrolases"/>
    <property type="match status" value="2"/>
</dbReference>
<evidence type="ECO:0000256" key="1">
    <source>
        <dbReference type="ARBA" id="ARBA00005842"/>
    </source>
</evidence>
<evidence type="ECO:0000313" key="6">
    <source>
        <dbReference type="EnsemblPlants" id="PGSC0003DMT400090073"/>
    </source>
</evidence>
<dbReference type="EnsemblPlants" id="PGSC0003DMT400090073">
    <property type="protein sequence ID" value="PGSC0003DMT400090073"/>
    <property type="gene ID" value="PGSC0003DMG400039644"/>
</dbReference>
<evidence type="ECO:0000256" key="4">
    <source>
        <dbReference type="ARBA" id="ARBA00022741"/>
    </source>
</evidence>
<sequence length="243" mass="28204">MNTFINNNNKFNKKKVVFIMGATGTGNYRISVDLATHFRREIMNSDKMQIHKGLEIVTNKITHADKQGVRHYLLGLVDEVRQIFIPDADYTKEQSVLNRRVDTRVDEMVNAGLVDEVRQIIIPDEDYTKGIQLSIGVPEMAKYLMEEKNIDGDDESKKMILQASISSIKRNTRILIYNQLDKIKRLINEKMWSVHHIIATDVFKEDRKEAVDEAWRNTVLQPCLDIVERFLKNDDHNISIECT</sequence>
<dbReference type="InterPro" id="IPR027417">
    <property type="entry name" value="P-loop_NTPase"/>
</dbReference>
<name>M1DJK5_SOLTU</name>